<dbReference type="PANTHER" id="PTHR43570:SF16">
    <property type="entry name" value="ALDEHYDE DEHYDROGENASE TYPE III, ISOFORM Q"/>
    <property type="match status" value="1"/>
</dbReference>
<dbReference type="GO" id="GO:0006081">
    <property type="term" value="P:aldehyde metabolic process"/>
    <property type="evidence" value="ECO:0007669"/>
    <property type="project" value="InterPro"/>
</dbReference>
<accession>A0A409YG15</accession>
<evidence type="ECO:0000256" key="3">
    <source>
        <dbReference type="ARBA" id="ARBA00023027"/>
    </source>
</evidence>
<keyword evidence="2 4" id="KW-0560">Oxidoreductase</keyword>
<dbReference type="Gene3D" id="3.40.605.10">
    <property type="entry name" value="Aldehyde Dehydrogenase, Chain A, domain 1"/>
    <property type="match status" value="1"/>
</dbReference>
<dbReference type="GO" id="GO:0005737">
    <property type="term" value="C:cytoplasm"/>
    <property type="evidence" value="ECO:0007669"/>
    <property type="project" value="TreeGrafter"/>
</dbReference>
<proteinExistence type="inferred from homology"/>
<comment type="caution">
    <text evidence="9">The sequence shown here is derived from an EMBL/GenBank/DDBJ whole genome shotgun (WGS) entry which is preliminary data.</text>
</comment>
<dbReference type="FunFam" id="3.40.309.10:FF:000003">
    <property type="entry name" value="Aldehyde dehydrogenase"/>
    <property type="match status" value="1"/>
</dbReference>
<dbReference type="Gene3D" id="3.40.309.10">
    <property type="entry name" value="Aldehyde Dehydrogenase, Chain A, domain 2"/>
    <property type="match status" value="1"/>
</dbReference>
<feature type="active site" evidence="5 6">
    <location>
        <position position="216"/>
    </location>
</feature>
<evidence type="ECO:0000256" key="6">
    <source>
        <dbReference type="PROSITE-ProRule" id="PRU10007"/>
    </source>
</evidence>
<evidence type="ECO:0000259" key="8">
    <source>
        <dbReference type="Pfam" id="PF00171"/>
    </source>
</evidence>
<dbReference type="PIRSF" id="PIRSF036492">
    <property type="entry name" value="ALDH"/>
    <property type="match status" value="1"/>
</dbReference>
<evidence type="ECO:0000313" key="9">
    <source>
        <dbReference type="EMBL" id="PPR01941.1"/>
    </source>
</evidence>
<dbReference type="InterPro" id="IPR016162">
    <property type="entry name" value="Ald_DH_N"/>
</dbReference>
<evidence type="ECO:0000256" key="7">
    <source>
        <dbReference type="RuleBase" id="RU003345"/>
    </source>
</evidence>
<dbReference type="InterPro" id="IPR016163">
    <property type="entry name" value="Ald_DH_C"/>
</dbReference>
<dbReference type="Pfam" id="PF00171">
    <property type="entry name" value="Aldedh"/>
    <property type="match status" value="1"/>
</dbReference>
<dbReference type="PROSITE" id="PS00687">
    <property type="entry name" value="ALDEHYDE_DEHYDR_GLU"/>
    <property type="match status" value="1"/>
</dbReference>
<organism evidence="9 10">
    <name type="scientific">Panaeolus cyanescens</name>
    <dbReference type="NCBI Taxonomy" id="181874"/>
    <lineage>
        <taxon>Eukaryota</taxon>
        <taxon>Fungi</taxon>
        <taxon>Dikarya</taxon>
        <taxon>Basidiomycota</taxon>
        <taxon>Agaricomycotina</taxon>
        <taxon>Agaricomycetes</taxon>
        <taxon>Agaricomycetidae</taxon>
        <taxon>Agaricales</taxon>
        <taxon>Agaricineae</taxon>
        <taxon>Galeropsidaceae</taxon>
        <taxon>Panaeolus</taxon>
    </lineage>
</organism>
<protein>
    <recommendedName>
        <fullName evidence="4">Aldehyde dehydrogenase</fullName>
    </recommendedName>
</protein>
<dbReference type="InterPro" id="IPR016161">
    <property type="entry name" value="Ald_DH/histidinol_DH"/>
</dbReference>
<comment type="similarity">
    <text evidence="1 4 7">Belongs to the aldehyde dehydrogenase family.</text>
</comment>
<evidence type="ECO:0000256" key="1">
    <source>
        <dbReference type="ARBA" id="ARBA00009986"/>
    </source>
</evidence>
<keyword evidence="3" id="KW-0520">NAD</keyword>
<dbReference type="InterPro" id="IPR015590">
    <property type="entry name" value="Aldehyde_DH_dom"/>
</dbReference>
<dbReference type="OrthoDB" id="440325at2759"/>
<dbReference type="CDD" id="cd07135">
    <property type="entry name" value="ALDH_F14-YMR110C"/>
    <property type="match status" value="1"/>
</dbReference>
<dbReference type="GO" id="GO:0004029">
    <property type="term" value="F:aldehyde dehydrogenase (NAD+) activity"/>
    <property type="evidence" value="ECO:0007669"/>
    <property type="project" value="TreeGrafter"/>
</dbReference>
<dbReference type="AlphaFoldDB" id="A0A409YG15"/>
<evidence type="ECO:0000256" key="5">
    <source>
        <dbReference type="PIRSR" id="PIRSR036492-1"/>
    </source>
</evidence>
<dbReference type="EMBL" id="NHTK01001200">
    <property type="protein sequence ID" value="PPR01941.1"/>
    <property type="molecule type" value="Genomic_DNA"/>
</dbReference>
<feature type="active site" evidence="5">
    <location>
        <position position="250"/>
    </location>
</feature>
<dbReference type="PANTHER" id="PTHR43570">
    <property type="entry name" value="ALDEHYDE DEHYDROGENASE"/>
    <property type="match status" value="1"/>
</dbReference>
<dbReference type="InterPro" id="IPR012394">
    <property type="entry name" value="Aldehyde_DH_NAD(P)"/>
</dbReference>
<dbReference type="InterPro" id="IPR029510">
    <property type="entry name" value="Ald_DH_CS_GLU"/>
</dbReference>
<gene>
    <name evidence="9" type="ORF">CVT24_001299</name>
</gene>
<evidence type="ECO:0000256" key="2">
    <source>
        <dbReference type="ARBA" id="ARBA00023002"/>
    </source>
</evidence>
<dbReference type="STRING" id="181874.A0A409YG15"/>
<feature type="domain" description="Aldehyde dehydrogenase" evidence="8">
    <location>
        <begin position="9"/>
        <end position="436"/>
    </location>
</feature>
<evidence type="ECO:0000313" key="10">
    <source>
        <dbReference type="Proteomes" id="UP000284842"/>
    </source>
</evidence>
<dbReference type="Proteomes" id="UP000284842">
    <property type="component" value="Unassembled WGS sequence"/>
</dbReference>
<dbReference type="FunFam" id="3.40.605.10:FF:000004">
    <property type="entry name" value="Aldehyde dehydrogenase"/>
    <property type="match status" value="1"/>
</dbReference>
<keyword evidence="10" id="KW-1185">Reference proteome</keyword>
<sequence>MADYTPIAEIPKILNELRTTFQSGKTRPLEWRKQQLRQLARFAQENVEPIAECLRLDLGKPRLEVLVGEIAPIVQRCLHVADNLDEWAKPEVAPVHDWQAGWKARTERHPKGVALVISPWNYPMILSMQPVYGAIAAGCCVALKVSEVSSHFASFVAANLTKYLDPSAFRVILGGVPEITKILELKWDHIFYTGNGKVGRIIAAAAAKHLTPITLELGGKSPAIVDATADIPVTARRILFGKCTNAGQICVAPDYILAEESIVKPLVEALKQRLTEMFPEGALASASISRIVSDAHFARLKALLSSTKGKIVAGGNWDTEPGKRGFEPTVVVDVKDGDSLLSEELFGPILPIVTVRNLDEAIAFVNSRDHPLTLYAFSNNPENKAKILSSTMSGGVNFNDTVAQLSLDDVPFGGVGESGYGRQVCRYGFEDFSYLRPVIDVPYEEEKFNGARYAPFTPEAEAFFAAGINVEIPR</sequence>
<reference evidence="9 10" key="1">
    <citation type="journal article" date="2018" name="Evol. Lett.">
        <title>Horizontal gene cluster transfer increased hallucinogenic mushroom diversity.</title>
        <authorList>
            <person name="Reynolds H.T."/>
            <person name="Vijayakumar V."/>
            <person name="Gluck-Thaler E."/>
            <person name="Korotkin H.B."/>
            <person name="Matheny P.B."/>
            <person name="Slot J.C."/>
        </authorList>
    </citation>
    <scope>NUCLEOTIDE SEQUENCE [LARGE SCALE GENOMIC DNA]</scope>
    <source>
        <strain evidence="9 10">2629</strain>
    </source>
</reference>
<name>A0A409YG15_9AGAR</name>
<dbReference type="SUPFAM" id="SSF53720">
    <property type="entry name" value="ALDH-like"/>
    <property type="match status" value="1"/>
</dbReference>
<dbReference type="InParanoid" id="A0A409YG15"/>
<evidence type="ECO:0000256" key="4">
    <source>
        <dbReference type="PIRNR" id="PIRNR036492"/>
    </source>
</evidence>